<protein>
    <submittedName>
        <fullName evidence="3">Putative secreted protein</fullName>
    </submittedName>
</protein>
<dbReference type="InterPro" id="IPR036249">
    <property type="entry name" value="Thioredoxin-like_sf"/>
</dbReference>
<gene>
    <name evidence="3" type="ORF">DSM1535_0724</name>
</gene>
<reference evidence="3" key="1">
    <citation type="submission" date="2014-08" db="EMBL/GenBank/DDBJ databases">
        <authorList>
            <person name="Wibberg D."/>
        </authorList>
    </citation>
    <scope>NUCLEOTIDE SEQUENCE</scope>
</reference>
<dbReference type="Gene3D" id="3.40.30.10">
    <property type="entry name" value="Glutaredoxin"/>
    <property type="match status" value="1"/>
</dbReference>
<dbReference type="GO" id="GO:0045454">
    <property type="term" value="P:cell redox homeostasis"/>
    <property type="evidence" value="ECO:0007669"/>
    <property type="project" value="TreeGrafter"/>
</dbReference>
<dbReference type="PROSITE" id="PS00194">
    <property type="entry name" value="THIOREDOXIN_1"/>
    <property type="match status" value="1"/>
</dbReference>
<dbReference type="GO" id="GO:0015035">
    <property type="term" value="F:protein-disulfide reductase activity"/>
    <property type="evidence" value="ECO:0007669"/>
    <property type="project" value="TreeGrafter"/>
</dbReference>
<dbReference type="PANTHER" id="PTHR32234:SF0">
    <property type="entry name" value="THIOL:DISULFIDE INTERCHANGE PROTEIN DSBD"/>
    <property type="match status" value="1"/>
</dbReference>
<keyword evidence="1" id="KW-1133">Transmembrane helix</keyword>
<accession>A0A090I581</accession>
<dbReference type="PATRIC" id="fig|2162.9.peg.749"/>
<feature type="transmembrane region" description="Helical" evidence="1">
    <location>
        <begin position="12"/>
        <end position="30"/>
    </location>
</feature>
<keyword evidence="1" id="KW-0812">Transmembrane</keyword>
<organism evidence="3">
    <name type="scientific">Methanobacterium formicicum</name>
    <dbReference type="NCBI Taxonomy" id="2162"/>
    <lineage>
        <taxon>Archaea</taxon>
        <taxon>Methanobacteriati</taxon>
        <taxon>Methanobacteriota</taxon>
        <taxon>Methanomada group</taxon>
        <taxon>Methanobacteria</taxon>
        <taxon>Methanobacteriales</taxon>
        <taxon>Methanobacteriaceae</taxon>
        <taxon>Methanobacterium</taxon>
    </lineage>
</organism>
<feature type="domain" description="Thioredoxin" evidence="2">
    <location>
        <begin position="24"/>
        <end position="149"/>
    </location>
</feature>
<dbReference type="InterPro" id="IPR013766">
    <property type="entry name" value="Thioredoxin_domain"/>
</dbReference>
<dbReference type="SUPFAM" id="SSF52833">
    <property type="entry name" value="Thioredoxin-like"/>
    <property type="match status" value="1"/>
</dbReference>
<evidence type="ECO:0000256" key="1">
    <source>
        <dbReference type="SAM" id="Phobius"/>
    </source>
</evidence>
<dbReference type="InterPro" id="IPR017937">
    <property type="entry name" value="Thioredoxin_CS"/>
</dbReference>
<evidence type="ECO:0000259" key="2">
    <source>
        <dbReference type="PROSITE" id="PS51352"/>
    </source>
</evidence>
<dbReference type="KEGG" id="mfi:DSM1535_0724"/>
<name>A0A090I581_METFO</name>
<evidence type="ECO:0000313" key="3">
    <source>
        <dbReference type="EMBL" id="CEA13080.1"/>
    </source>
</evidence>
<proteinExistence type="predicted"/>
<dbReference type="EMBL" id="LN515531">
    <property type="protein sequence ID" value="CEA13080.1"/>
    <property type="molecule type" value="Genomic_DNA"/>
</dbReference>
<sequence length="149" mass="16864">MVKFQYKTMNKYLVGMVIIVAALLVVGLVISNSTNKEAENNPDTLKWNDNLDQAIQEAKATNKTVFVDLYADWCTYCGEMDKNTFTSPEVQEKLSQNYVLVKIDVDKNPEPSSKYQAYSLPTMLILDSNGNEIKRIVGYQSPEKLLSQI</sequence>
<dbReference type="AlphaFoldDB" id="A0A090I581"/>
<dbReference type="Pfam" id="PF13899">
    <property type="entry name" value="Thioredoxin_7"/>
    <property type="match status" value="1"/>
</dbReference>
<keyword evidence="1" id="KW-0472">Membrane</keyword>
<dbReference type="PROSITE" id="PS51352">
    <property type="entry name" value="THIOREDOXIN_2"/>
    <property type="match status" value="1"/>
</dbReference>
<dbReference type="PANTHER" id="PTHR32234">
    <property type="entry name" value="THIOL:DISULFIDE INTERCHANGE PROTEIN DSBD"/>
    <property type="match status" value="1"/>
</dbReference>